<evidence type="ECO:0000256" key="8">
    <source>
        <dbReference type="ARBA" id="ARBA00041763"/>
    </source>
</evidence>
<dbReference type="InterPro" id="IPR002125">
    <property type="entry name" value="CMP_dCMP_dom"/>
</dbReference>
<evidence type="ECO:0000259" key="11">
    <source>
        <dbReference type="PROSITE" id="PS51747"/>
    </source>
</evidence>
<keyword evidence="4" id="KW-0545">Nucleotide biosynthesis</keyword>
<dbReference type="Gene3D" id="3.40.140.10">
    <property type="entry name" value="Cytidine Deaminase, domain 2"/>
    <property type="match status" value="1"/>
</dbReference>
<dbReference type="PANTHER" id="PTHR11086">
    <property type="entry name" value="DEOXYCYTIDYLATE DEAMINASE-RELATED"/>
    <property type="match status" value="1"/>
</dbReference>
<feature type="domain" description="CMP/dCMP-type deaminase" evidence="11">
    <location>
        <begin position="246"/>
        <end position="376"/>
    </location>
</feature>
<dbReference type="GO" id="GO:0005737">
    <property type="term" value="C:cytoplasm"/>
    <property type="evidence" value="ECO:0007669"/>
    <property type="project" value="TreeGrafter"/>
</dbReference>
<name>A0A9P3LLR5_9APHY</name>
<dbReference type="PROSITE" id="PS51747">
    <property type="entry name" value="CYT_DCMP_DEAMINASES_2"/>
    <property type="match status" value="1"/>
</dbReference>
<evidence type="ECO:0000313" key="13">
    <source>
        <dbReference type="Proteomes" id="UP000703269"/>
    </source>
</evidence>
<evidence type="ECO:0000256" key="2">
    <source>
        <dbReference type="ARBA" id="ARBA00006576"/>
    </source>
</evidence>
<reference evidence="12 13" key="1">
    <citation type="submission" date="2021-08" db="EMBL/GenBank/DDBJ databases">
        <title>Draft Genome Sequence of Phanerochaete sordida strain YK-624.</title>
        <authorList>
            <person name="Mori T."/>
            <person name="Dohra H."/>
            <person name="Suzuki T."/>
            <person name="Kawagishi H."/>
            <person name="Hirai H."/>
        </authorList>
    </citation>
    <scope>NUCLEOTIDE SEQUENCE [LARGE SCALE GENOMIC DNA]</scope>
    <source>
        <strain evidence="12 13">YK-624</strain>
    </source>
</reference>
<comment type="caution">
    <text evidence="12">The sequence shown here is derived from an EMBL/GenBank/DDBJ whole genome shotgun (WGS) entry which is preliminary data.</text>
</comment>
<dbReference type="CDD" id="cd01286">
    <property type="entry name" value="deoxycytidylate_deaminase"/>
    <property type="match status" value="1"/>
</dbReference>
<evidence type="ECO:0000256" key="4">
    <source>
        <dbReference type="ARBA" id="ARBA00022727"/>
    </source>
</evidence>
<evidence type="ECO:0000256" key="9">
    <source>
        <dbReference type="ARBA" id="ARBA00071582"/>
    </source>
</evidence>
<dbReference type="EC" id="3.5.4.12" evidence="7"/>
<dbReference type="GO" id="GO:0004132">
    <property type="term" value="F:dCMP deaminase activity"/>
    <property type="evidence" value="ECO:0007669"/>
    <property type="project" value="UniProtKB-EC"/>
</dbReference>
<dbReference type="Proteomes" id="UP000703269">
    <property type="component" value="Unassembled WGS sequence"/>
</dbReference>
<keyword evidence="13" id="KW-1185">Reference proteome</keyword>
<dbReference type="InterPro" id="IPR016192">
    <property type="entry name" value="APOBEC/CMP_deaminase_Zn-bd"/>
</dbReference>
<protein>
    <recommendedName>
        <fullName evidence="9">Deoxycytidylate deaminase</fullName>
        <ecNumber evidence="7">3.5.4.12</ecNumber>
    </recommendedName>
    <alternativeName>
        <fullName evidence="8">dCMP deaminase</fullName>
    </alternativeName>
</protein>
<dbReference type="EMBL" id="BPQB01000115">
    <property type="protein sequence ID" value="GJE99640.1"/>
    <property type="molecule type" value="Genomic_DNA"/>
</dbReference>
<keyword evidence="5" id="KW-0378">Hydrolase</keyword>
<dbReference type="PROSITE" id="PS00903">
    <property type="entry name" value="CYT_DCMP_DEAMINASES_1"/>
    <property type="match status" value="1"/>
</dbReference>
<dbReference type="InterPro" id="IPR016193">
    <property type="entry name" value="Cytidine_deaminase-like"/>
</dbReference>
<dbReference type="GO" id="GO:0008270">
    <property type="term" value="F:zinc ion binding"/>
    <property type="evidence" value="ECO:0007669"/>
    <property type="project" value="InterPro"/>
</dbReference>
<keyword evidence="6" id="KW-0862">Zinc</keyword>
<dbReference type="Pfam" id="PF00383">
    <property type="entry name" value="dCMP_cyt_deam_1"/>
    <property type="match status" value="1"/>
</dbReference>
<feature type="region of interest" description="Disordered" evidence="10">
    <location>
        <begin position="37"/>
        <end position="57"/>
    </location>
</feature>
<gene>
    <name evidence="12" type="ORF">PsYK624_159110</name>
</gene>
<organism evidence="12 13">
    <name type="scientific">Phanerochaete sordida</name>
    <dbReference type="NCBI Taxonomy" id="48140"/>
    <lineage>
        <taxon>Eukaryota</taxon>
        <taxon>Fungi</taxon>
        <taxon>Dikarya</taxon>
        <taxon>Basidiomycota</taxon>
        <taxon>Agaricomycotina</taxon>
        <taxon>Agaricomycetes</taxon>
        <taxon>Polyporales</taxon>
        <taxon>Phanerochaetaceae</taxon>
        <taxon>Phanerochaete</taxon>
    </lineage>
</organism>
<proteinExistence type="inferred from homology"/>
<dbReference type="InterPro" id="IPR015517">
    <property type="entry name" value="dCMP_deaminase-rel"/>
</dbReference>
<evidence type="ECO:0000256" key="5">
    <source>
        <dbReference type="ARBA" id="ARBA00022801"/>
    </source>
</evidence>
<evidence type="ECO:0000256" key="6">
    <source>
        <dbReference type="ARBA" id="ARBA00022833"/>
    </source>
</evidence>
<dbReference type="PANTHER" id="PTHR11086:SF18">
    <property type="entry name" value="DEOXYCYTIDYLATE DEAMINASE"/>
    <property type="match status" value="1"/>
</dbReference>
<dbReference type="FunFam" id="3.40.140.10:FF:000035">
    <property type="entry name" value="dCMP deaminase"/>
    <property type="match status" value="1"/>
</dbReference>
<dbReference type="InterPro" id="IPR035105">
    <property type="entry name" value="Deoxycytidylate_deaminase_dom"/>
</dbReference>
<comment type="cofactor">
    <cofactor evidence="1">
        <name>Zn(2+)</name>
        <dbReference type="ChEBI" id="CHEBI:29105"/>
    </cofactor>
</comment>
<comment type="similarity">
    <text evidence="2">Belongs to the cytidine and deoxycytidylate deaminase family.</text>
</comment>
<feature type="compositionally biased region" description="Polar residues" evidence="10">
    <location>
        <begin position="48"/>
        <end position="57"/>
    </location>
</feature>
<evidence type="ECO:0000256" key="1">
    <source>
        <dbReference type="ARBA" id="ARBA00001947"/>
    </source>
</evidence>
<evidence type="ECO:0000256" key="3">
    <source>
        <dbReference type="ARBA" id="ARBA00022723"/>
    </source>
</evidence>
<sequence>MFIAIVGTRLSGKSTVQEYLVNFKGFKVLRLVDRDNSSDGGHSPYSHGPTSSNASSVQSLDDANFLQVDSPFGTTRSFRPTSFLMMHSPITPTFSGVADTPPSPAEGALAFTSHTELLDYVTKNWRADFVTSDLTSQHLLEKFATRPFFMVVSVDAPILVRYNRCLQAGRSDNTLQTFVQEHDEHFYGPASGEGVAQDAQVAAHPPLQSLHRLVNLHVINAFGSIEDLHRHLESLDLANPERLRPGWDTYFMRLASLASLRSNCMKRRVGAILVRHKRILSTGYNGTPRGLTNCNEGGCTRCNTASETSDECVCLHAEENALLEAGRDRVGDGAVLYCNTCPCLKCTIKIIQTGVREVVYNLSYKVDDASAALFKEAGVTLRRHAPPPDI</sequence>
<dbReference type="GO" id="GO:0009165">
    <property type="term" value="P:nucleotide biosynthetic process"/>
    <property type="evidence" value="ECO:0007669"/>
    <property type="project" value="UniProtKB-KW"/>
</dbReference>
<evidence type="ECO:0000256" key="7">
    <source>
        <dbReference type="ARBA" id="ARBA00038938"/>
    </source>
</evidence>
<dbReference type="OrthoDB" id="6710946at2759"/>
<accession>A0A9P3LLR5</accession>
<dbReference type="SUPFAM" id="SSF53927">
    <property type="entry name" value="Cytidine deaminase-like"/>
    <property type="match status" value="1"/>
</dbReference>
<evidence type="ECO:0000313" key="12">
    <source>
        <dbReference type="EMBL" id="GJE99640.1"/>
    </source>
</evidence>
<dbReference type="AlphaFoldDB" id="A0A9P3LLR5"/>
<evidence type="ECO:0000256" key="10">
    <source>
        <dbReference type="SAM" id="MobiDB-lite"/>
    </source>
</evidence>
<keyword evidence="3" id="KW-0479">Metal-binding</keyword>